<dbReference type="Proteomes" id="UP000183047">
    <property type="component" value="Unassembled WGS sequence"/>
</dbReference>
<dbReference type="EMBL" id="FMUR01000007">
    <property type="protein sequence ID" value="SCY07481.1"/>
    <property type="molecule type" value="Genomic_DNA"/>
</dbReference>
<dbReference type="RefSeq" id="WP_074461960.1">
    <property type="nucleotide sequence ID" value="NZ_FMUR01000007.1"/>
</dbReference>
<protein>
    <submittedName>
        <fullName evidence="3">CotH protein</fullName>
    </submittedName>
</protein>
<dbReference type="PANTHER" id="PTHR40050:SF1">
    <property type="entry name" value="INNER SPORE COAT PROTEIN H"/>
    <property type="match status" value="1"/>
</dbReference>
<feature type="compositionally biased region" description="Basic and acidic residues" evidence="1">
    <location>
        <begin position="239"/>
        <end position="251"/>
    </location>
</feature>
<organism evidence="3 4">
    <name type="scientific">Butyrivibrio hungatei</name>
    <dbReference type="NCBI Taxonomy" id="185008"/>
    <lineage>
        <taxon>Bacteria</taxon>
        <taxon>Bacillati</taxon>
        <taxon>Bacillota</taxon>
        <taxon>Clostridia</taxon>
        <taxon>Lachnospirales</taxon>
        <taxon>Lachnospiraceae</taxon>
        <taxon>Butyrivibrio</taxon>
    </lineage>
</organism>
<proteinExistence type="predicted"/>
<reference evidence="4" key="1">
    <citation type="submission" date="2016-10" db="EMBL/GenBank/DDBJ databases">
        <authorList>
            <person name="Varghese N."/>
            <person name="Submissions S."/>
        </authorList>
    </citation>
    <scope>NUCLEOTIDE SEQUENCE [LARGE SCALE GENOMIC DNA]</scope>
    <source>
        <strain evidence="4">XBD2006</strain>
    </source>
</reference>
<evidence type="ECO:0000313" key="3">
    <source>
        <dbReference type="EMBL" id="SCY07481.1"/>
    </source>
</evidence>
<name>A0A1G5CYZ9_9FIRM</name>
<evidence type="ECO:0000256" key="2">
    <source>
        <dbReference type="SAM" id="Phobius"/>
    </source>
</evidence>
<keyword evidence="2" id="KW-0472">Membrane</keyword>
<keyword evidence="4" id="KW-1185">Reference proteome</keyword>
<feature type="region of interest" description="Disordered" evidence="1">
    <location>
        <begin position="204"/>
        <end position="291"/>
    </location>
</feature>
<accession>A0A1G5CYZ9</accession>
<feature type="transmembrane region" description="Helical" evidence="2">
    <location>
        <begin position="12"/>
        <end position="30"/>
    </location>
</feature>
<dbReference type="InterPro" id="IPR014867">
    <property type="entry name" value="Spore_coat_CotH_CotH2/3/7"/>
</dbReference>
<dbReference type="OrthoDB" id="3235126at2"/>
<keyword evidence="2" id="KW-0812">Transmembrane</keyword>
<dbReference type="AlphaFoldDB" id="A0A1G5CYZ9"/>
<evidence type="ECO:0000313" key="4">
    <source>
        <dbReference type="Proteomes" id="UP000183047"/>
    </source>
</evidence>
<keyword evidence="2" id="KW-1133">Transmembrane helix</keyword>
<feature type="region of interest" description="Disordered" evidence="1">
    <location>
        <begin position="503"/>
        <end position="560"/>
    </location>
</feature>
<evidence type="ECO:0000256" key="1">
    <source>
        <dbReference type="SAM" id="MobiDB-lite"/>
    </source>
</evidence>
<gene>
    <name evidence="3" type="ORF">SAMN02910451_01294</name>
</gene>
<dbReference type="Pfam" id="PF08757">
    <property type="entry name" value="CotH"/>
    <property type="match status" value="2"/>
</dbReference>
<sequence length="560" mass="61935">MVTNKHINKIVVIIMAMAVVICVLAGIVVGRSDKYAENANILMEYPSKLFDTNEVISVNIKMDEEEWNEMLENAMSEEYYSCDVEICGTTFKNVAIRPKGNTSLSSVARDPDTDRYSFKLEFGHFMEGQTCFGLDKLILNNNYADATNMKEAIVYDMFNFIGAASPLYNYASISLNGEYKGVYLALEAVEESFLLRNYGTQNGELYKPESMGMGGGGGDRYKQEQGAKSQQGPSGGMPDHGDFNPQDKPDMEGDTPGAPPQMPDMEGFDPANMPSPPEGKAGDGHTGNNGGANLNYIDDNLDSYSVIWDGEITETSDGDHLRVVTALKNISEGNDIEKYLDVDNILKYMAVHTFAVNMDSLSGNMAHNYYLYEHDGKLNLFPWDYNLSFGGMSSMGRGGEDSDKGTEMVNDAIDTPFSGTDFFDTLLENEEYLEKYHEYLRKLTEEYVDGGRFEETYNRIGSQIDALVKEDPTAFYSYDEYKTACETLYKAVKLRAESIKGQLDGTIPSTDEEQKQDSAALIDGSEIDVSAMGAHSGGKKEGNPESQDNNSVKHSKKKSG</sequence>
<dbReference type="PANTHER" id="PTHR40050">
    <property type="entry name" value="INNER SPORE COAT PROTEIN H"/>
    <property type="match status" value="1"/>
</dbReference>